<dbReference type="STRING" id="1198114.AciX9_1391"/>
<dbReference type="Proteomes" id="UP000000343">
    <property type="component" value="Chromosome"/>
</dbReference>
<dbReference type="InterPro" id="IPR025402">
    <property type="entry name" value="DMP19_C"/>
</dbReference>
<dbReference type="KEGG" id="acm:AciX9_1391"/>
<dbReference type="AlphaFoldDB" id="E8WW67"/>
<dbReference type="Gene3D" id="1.20.1420.60">
    <property type="match status" value="1"/>
</dbReference>
<dbReference type="OrthoDB" id="285075at2"/>
<sequence length="150" mass="16188">MENEQSYTVLMDTVWDDINIYDGPSAFLLSYASAAQPAGILCAAHFVQAEAVNGGFHQLFMNSSGILAPEAVFGFQELGMIKAAEAVEAAIKLLGTGYPLDLAERQQRLAQVPERYLAPLDQQFAEAIDTENGGFEKVANEFVKNLGKGA</sequence>
<keyword evidence="3" id="KW-1185">Reference proteome</keyword>
<proteinExistence type="predicted"/>
<dbReference type="PaxDb" id="1198114-AciX9_1391"/>
<organism evidence="3">
    <name type="scientific">Granulicella tundricola (strain ATCC BAA-1859 / DSM 23138 / MP5ACTX9)</name>
    <dbReference type="NCBI Taxonomy" id="1198114"/>
    <lineage>
        <taxon>Bacteria</taxon>
        <taxon>Pseudomonadati</taxon>
        <taxon>Acidobacteriota</taxon>
        <taxon>Terriglobia</taxon>
        <taxon>Terriglobales</taxon>
        <taxon>Acidobacteriaceae</taxon>
        <taxon>Granulicella</taxon>
    </lineage>
</organism>
<accession>E8WW67</accession>
<name>E8WW67_GRATM</name>
<dbReference type="EMBL" id="CP002480">
    <property type="protein sequence ID" value="ADW68450.1"/>
    <property type="molecule type" value="Genomic_DNA"/>
</dbReference>
<dbReference type="RefSeq" id="WP_013579772.1">
    <property type="nucleotide sequence ID" value="NC_015064.1"/>
</dbReference>
<evidence type="ECO:0000259" key="1">
    <source>
        <dbReference type="Pfam" id="PF14300"/>
    </source>
</evidence>
<dbReference type="HOGENOM" id="CLU_1737987_0_0_0"/>
<evidence type="ECO:0000313" key="3">
    <source>
        <dbReference type="Proteomes" id="UP000000343"/>
    </source>
</evidence>
<gene>
    <name evidence="2" type="ordered locus">AciX9_1391</name>
</gene>
<reference evidence="3" key="1">
    <citation type="submission" date="2011-01" db="EMBL/GenBank/DDBJ databases">
        <title>Complete sequence of chromosome of Acidobacterium sp. MP5ACTX9.</title>
        <authorList>
            <consortium name="US DOE Joint Genome Institute"/>
            <person name="Lucas S."/>
            <person name="Copeland A."/>
            <person name="Lapidus A."/>
            <person name="Cheng J.-F."/>
            <person name="Goodwin L."/>
            <person name="Pitluck S."/>
            <person name="Teshima H."/>
            <person name="Detter J.C."/>
            <person name="Han C."/>
            <person name="Tapia R."/>
            <person name="Land M."/>
            <person name="Hauser L."/>
            <person name="Kyrpides N."/>
            <person name="Ivanova N."/>
            <person name="Ovchinnikova G."/>
            <person name="Pagani I."/>
            <person name="Rawat S.R."/>
            <person name="Mannisto M."/>
            <person name="Haggblom M.M."/>
            <person name="Woyke T."/>
        </authorList>
    </citation>
    <scope>NUCLEOTIDE SEQUENCE [LARGE SCALE GENOMIC DNA]</scope>
    <source>
        <strain evidence="3">MP5ACTX9</strain>
    </source>
</reference>
<evidence type="ECO:0000313" key="2">
    <source>
        <dbReference type="EMBL" id="ADW68450.1"/>
    </source>
</evidence>
<feature type="domain" description="DNA mimic protein DMP19 C-terminal" evidence="1">
    <location>
        <begin position="38"/>
        <end position="137"/>
    </location>
</feature>
<dbReference type="Pfam" id="PF14300">
    <property type="entry name" value="DMP19"/>
    <property type="match status" value="1"/>
</dbReference>
<protein>
    <recommendedName>
        <fullName evidence="1">DNA mimic protein DMP19 C-terminal domain-containing protein</fullName>
    </recommendedName>
</protein>